<evidence type="ECO:0000256" key="5">
    <source>
        <dbReference type="ARBA" id="ARBA00022884"/>
    </source>
</evidence>
<gene>
    <name evidence="6" type="primary">csrA</name>
    <name evidence="7" type="ORF">SYNTR_1836</name>
</gene>
<dbReference type="FunFam" id="2.60.40.4380:FF:000002">
    <property type="entry name" value="Translational regulator CsrA"/>
    <property type="match status" value="1"/>
</dbReference>
<sequence>MLVLSRKKGESIIVGDNIEISIIDIQGDSIKIGVNAPKDVKIYRKEIYDQIIQENIQATQNISNLGKNLDKLKDYKK</sequence>
<evidence type="ECO:0000256" key="2">
    <source>
        <dbReference type="ARBA" id="ARBA00022491"/>
    </source>
</evidence>
<accession>A0A6I6DKC3</accession>
<dbReference type="PANTHER" id="PTHR34984">
    <property type="entry name" value="CARBON STORAGE REGULATOR"/>
    <property type="match status" value="1"/>
</dbReference>
<dbReference type="NCBIfam" id="TIGR00202">
    <property type="entry name" value="csrA"/>
    <property type="match status" value="1"/>
</dbReference>
<comment type="function">
    <text evidence="6">A translational regulator that binds mRNA to regulate translation initiation and/or mRNA stability. Usually binds in the 5'-UTR at or near the Shine-Dalgarno sequence preventing ribosome-binding, thus repressing translation. Its main target seems to be the major flagellin gene, while its function is anatagonized by FliW.</text>
</comment>
<protein>
    <recommendedName>
        <fullName evidence="6">Translational regulator CsrA</fullName>
    </recommendedName>
</protein>
<name>A0A6I6DKC3_9FIRM</name>
<dbReference type="KEGG" id="salq:SYNTR_1836"/>
<dbReference type="GO" id="GO:0044781">
    <property type="term" value="P:bacterial-type flagellum organization"/>
    <property type="evidence" value="ECO:0007669"/>
    <property type="project" value="UniProtKB-KW"/>
</dbReference>
<keyword evidence="2 6" id="KW-0678">Repressor</keyword>
<dbReference type="NCBIfam" id="NF002469">
    <property type="entry name" value="PRK01712.1"/>
    <property type="match status" value="1"/>
</dbReference>
<dbReference type="GO" id="GO:0005829">
    <property type="term" value="C:cytosol"/>
    <property type="evidence" value="ECO:0007669"/>
    <property type="project" value="TreeGrafter"/>
</dbReference>
<evidence type="ECO:0000313" key="8">
    <source>
        <dbReference type="Proteomes" id="UP000426444"/>
    </source>
</evidence>
<organism evidence="7 8">
    <name type="scientific">Candidatus Syntrophocurvum alkaliphilum</name>
    <dbReference type="NCBI Taxonomy" id="2293317"/>
    <lineage>
        <taxon>Bacteria</taxon>
        <taxon>Bacillati</taxon>
        <taxon>Bacillota</taxon>
        <taxon>Clostridia</taxon>
        <taxon>Eubacteriales</taxon>
        <taxon>Syntrophomonadaceae</taxon>
        <taxon>Candidatus Syntrophocurvum</taxon>
    </lineage>
</organism>
<comment type="similarity">
    <text evidence="6">Belongs to the CsrA/RsmA family.</text>
</comment>
<dbReference type="GO" id="GO:0048027">
    <property type="term" value="F:mRNA 5'-UTR binding"/>
    <property type="evidence" value="ECO:0007669"/>
    <property type="project" value="UniProtKB-UniRule"/>
</dbReference>
<dbReference type="Gene3D" id="2.60.40.4380">
    <property type="entry name" value="Translational regulator CsrA"/>
    <property type="match status" value="1"/>
</dbReference>
<reference evidence="8" key="1">
    <citation type="journal article" date="2019" name="Microbiology">
        <title>Complete Genome Sequence of an Uncultured Bacterium of the Candidate Phylum Bipolaricaulota.</title>
        <authorList>
            <person name="Kadnikov V.V."/>
            <person name="Mardanov A.V."/>
            <person name="Beletsky A.V."/>
            <person name="Frank Y.A."/>
            <person name="Karnachuk O.V."/>
            <person name="Ravin N.V."/>
        </authorList>
    </citation>
    <scope>NUCLEOTIDE SEQUENCE [LARGE SCALE GENOMIC DNA]</scope>
</reference>
<dbReference type="GO" id="GO:0006109">
    <property type="term" value="P:regulation of carbohydrate metabolic process"/>
    <property type="evidence" value="ECO:0007669"/>
    <property type="project" value="InterPro"/>
</dbReference>
<evidence type="ECO:0000256" key="6">
    <source>
        <dbReference type="HAMAP-Rule" id="MF_00167"/>
    </source>
</evidence>
<keyword evidence="8" id="KW-1185">Reference proteome</keyword>
<dbReference type="HAMAP" id="MF_00167">
    <property type="entry name" value="CsrA"/>
    <property type="match status" value="1"/>
</dbReference>
<dbReference type="GO" id="GO:0006402">
    <property type="term" value="P:mRNA catabolic process"/>
    <property type="evidence" value="ECO:0007669"/>
    <property type="project" value="InterPro"/>
</dbReference>
<dbReference type="Pfam" id="PF02599">
    <property type="entry name" value="CsrA"/>
    <property type="match status" value="1"/>
</dbReference>
<proteinExistence type="inferred from homology"/>
<dbReference type="EMBL" id="CP046457">
    <property type="protein sequence ID" value="QGU00430.1"/>
    <property type="molecule type" value="Genomic_DNA"/>
</dbReference>
<dbReference type="Proteomes" id="UP000426444">
    <property type="component" value="Chromosome"/>
</dbReference>
<dbReference type="GO" id="GO:1902208">
    <property type="term" value="P:regulation of bacterial-type flagellum assembly"/>
    <property type="evidence" value="ECO:0007669"/>
    <property type="project" value="UniProtKB-UniRule"/>
</dbReference>
<dbReference type="RefSeq" id="WP_156204213.1">
    <property type="nucleotide sequence ID" value="NZ_CP046457.1"/>
</dbReference>
<comment type="subunit">
    <text evidence="6">Homodimer; the beta-strands of each monomer intercalate to form a hydrophobic core, while the alpha-helices form wings that extend away from the core.</text>
</comment>
<evidence type="ECO:0000256" key="1">
    <source>
        <dbReference type="ARBA" id="ARBA00022490"/>
    </source>
</evidence>
<dbReference type="InterPro" id="IPR003751">
    <property type="entry name" value="CsrA"/>
</dbReference>
<keyword evidence="5 6" id="KW-0694">RNA-binding</keyword>
<dbReference type="OrthoDB" id="9809061at2"/>
<comment type="subcellular location">
    <subcellularLocation>
        <location evidence="6">Cytoplasm</location>
    </subcellularLocation>
</comment>
<evidence type="ECO:0000256" key="3">
    <source>
        <dbReference type="ARBA" id="ARBA00022795"/>
    </source>
</evidence>
<dbReference type="PANTHER" id="PTHR34984:SF1">
    <property type="entry name" value="CARBON STORAGE REGULATOR"/>
    <property type="match status" value="1"/>
</dbReference>
<keyword evidence="1 6" id="KW-0963">Cytoplasm</keyword>
<dbReference type="InterPro" id="IPR036107">
    <property type="entry name" value="CsrA_sf"/>
</dbReference>
<dbReference type="AlphaFoldDB" id="A0A6I6DKC3"/>
<dbReference type="SUPFAM" id="SSF117130">
    <property type="entry name" value="CsrA-like"/>
    <property type="match status" value="1"/>
</dbReference>
<keyword evidence="3 6" id="KW-1005">Bacterial flagellum biogenesis</keyword>
<keyword evidence="4 6" id="KW-0810">Translation regulation</keyword>
<evidence type="ECO:0000256" key="4">
    <source>
        <dbReference type="ARBA" id="ARBA00022845"/>
    </source>
</evidence>
<evidence type="ECO:0000313" key="7">
    <source>
        <dbReference type="EMBL" id="QGU00430.1"/>
    </source>
</evidence>
<dbReference type="GO" id="GO:0045947">
    <property type="term" value="P:negative regulation of translational initiation"/>
    <property type="evidence" value="ECO:0007669"/>
    <property type="project" value="UniProtKB-UniRule"/>
</dbReference>